<organism evidence="2 3">
    <name type="scientific">SAR86 cluster bacterium</name>
    <dbReference type="NCBI Taxonomy" id="2030880"/>
    <lineage>
        <taxon>Bacteria</taxon>
        <taxon>Pseudomonadati</taxon>
        <taxon>Pseudomonadota</taxon>
        <taxon>Gammaproteobacteria</taxon>
        <taxon>SAR86 cluster</taxon>
    </lineage>
</organism>
<evidence type="ECO:0000313" key="2">
    <source>
        <dbReference type="EMBL" id="PCJ42546.1"/>
    </source>
</evidence>
<dbReference type="CDD" id="cd02440">
    <property type="entry name" value="AdoMet_MTases"/>
    <property type="match status" value="1"/>
</dbReference>
<comment type="caution">
    <text evidence="2">The sequence shown here is derived from an EMBL/GenBank/DDBJ whole genome shotgun (WGS) entry which is preliminary data.</text>
</comment>
<protein>
    <submittedName>
        <fullName evidence="2">SAM-dependent methyltransferase</fullName>
    </submittedName>
</protein>
<dbReference type="Pfam" id="PF13649">
    <property type="entry name" value="Methyltransf_25"/>
    <property type="match status" value="1"/>
</dbReference>
<dbReference type="GO" id="GO:0008168">
    <property type="term" value="F:methyltransferase activity"/>
    <property type="evidence" value="ECO:0007669"/>
    <property type="project" value="UniProtKB-KW"/>
</dbReference>
<dbReference type="AlphaFoldDB" id="A0A2A5CGM2"/>
<keyword evidence="2" id="KW-0489">Methyltransferase</keyword>
<dbReference type="InterPro" id="IPR041698">
    <property type="entry name" value="Methyltransf_25"/>
</dbReference>
<feature type="domain" description="Methyltransferase" evidence="1">
    <location>
        <begin position="41"/>
        <end position="132"/>
    </location>
</feature>
<evidence type="ECO:0000259" key="1">
    <source>
        <dbReference type="Pfam" id="PF13649"/>
    </source>
</evidence>
<dbReference type="Proteomes" id="UP000228987">
    <property type="component" value="Unassembled WGS sequence"/>
</dbReference>
<accession>A0A2A5CGM2</accession>
<dbReference type="InterPro" id="IPR029063">
    <property type="entry name" value="SAM-dependent_MTases_sf"/>
</dbReference>
<dbReference type="SUPFAM" id="SSF53335">
    <property type="entry name" value="S-adenosyl-L-methionine-dependent methyltransferases"/>
    <property type="match status" value="1"/>
</dbReference>
<keyword evidence="2" id="KW-0808">Transferase</keyword>
<reference evidence="3" key="1">
    <citation type="submission" date="2017-08" db="EMBL/GenBank/DDBJ databases">
        <title>A dynamic microbial community with high functional redundancy inhabits the cold, oxic subseafloor aquifer.</title>
        <authorList>
            <person name="Tully B.J."/>
            <person name="Wheat C.G."/>
            <person name="Glazer B.T."/>
            <person name="Huber J.A."/>
        </authorList>
    </citation>
    <scope>NUCLEOTIDE SEQUENCE [LARGE SCALE GENOMIC DNA]</scope>
</reference>
<sequence length="210" mass="24585">MEKYYKERAPIYDKVYLYPEREKDIKFLKEYIPSRFKGLDIIEIAAGTGYWTQYVSATAKTILATDAVEEPLEELKRRRLPDSVSIVKQDAYSLDSIDQLFNGAFAGLWLSHVPKQKIKMFFIGLHRLLEPGSKVIFIDNSKSQCIRFPITRKDKFGNGYQERTLDNGSAHEVLKNFPSEMELNGYLINIAENINYIELEHFWLIEYRKK</sequence>
<proteinExistence type="predicted"/>
<gene>
    <name evidence="2" type="ORF">COA71_03270</name>
</gene>
<dbReference type="EMBL" id="NVWI01000002">
    <property type="protein sequence ID" value="PCJ42546.1"/>
    <property type="molecule type" value="Genomic_DNA"/>
</dbReference>
<dbReference type="Gene3D" id="3.40.50.150">
    <property type="entry name" value="Vaccinia Virus protein VP39"/>
    <property type="match status" value="1"/>
</dbReference>
<evidence type="ECO:0000313" key="3">
    <source>
        <dbReference type="Proteomes" id="UP000228987"/>
    </source>
</evidence>
<name>A0A2A5CGM2_9GAMM</name>
<dbReference type="GO" id="GO:0032259">
    <property type="term" value="P:methylation"/>
    <property type="evidence" value="ECO:0007669"/>
    <property type="project" value="UniProtKB-KW"/>
</dbReference>